<accession>A0A5C0SLJ4</accession>
<dbReference type="RefSeq" id="WP_148810920.1">
    <property type="nucleotide sequence ID" value="NZ_CP042244.1"/>
</dbReference>
<keyword evidence="1" id="KW-0614">Plasmid</keyword>
<sequence length="88" mass="10521">MIKTKDMNFEIFTGTMLYITIDTFRFIFDEDTFYLTVEIENNGEFEFLEEVELAEDEVIVNHDDLKRVALNWIFKNVEIVKELESEQA</sequence>
<dbReference type="OrthoDB" id="1936799at2"/>
<geneLocation type="plasmid" evidence="2">
    <name>pct01</name>
</geneLocation>
<dbReference type="AlphaFoldDB" id="A0A5C0SLJ4"/>
<gene>
    <name evidence="1" type="ORF">FQB35_15600</name>
</gene>
<dbReference type="KEGG" id="crs:FQB35_15600"/>
<name>A0A5C0SLJ4_CRATE</name>
<dbReference type="Proteomes" id="UP000324646">
    <property type="component" value="Plasmid pCT01"/>
</dbReference>
<protein>
    <submittedName>
        <fullName evidence="1">Ubiquitin</fullName>
    </submittedName>
</protein>
<dbReference type="EMBL" id="CP042244">
    <property type="protein sequence ID" value="QEK13749.1"/>
    <property type="molecule type" value="Genomic_DNA"/>
</dbReference>
<proteinExistence type="predicted"/>
<reference evidence="1 2" key="1">
    <citation type="submission" date="2019-07" db="EMBL/GenBank/DDBJ databases">
        <title>Complete genome of Crassaminicella thermophila SY095.</title>
        <authorList>
            <person name="Li X."/>
        </authorList>
    </citation>
    <scope>NUCLEOTIDE SEQUENCE [LARGE SCALE GENOMIC DNA]</scope>
    <source>
        <strain evidence="1 2">SY095</strain>
        <plasmid evidence="2">pct01</plasmid>
    </source>
</reference>
<organism evidence="1 2">
    <name type="scientific">Crassaminicella thermophila</name>
    <dbReference type="NCBI Taxonomy" id="2599308"/>
    <lineage>
        <taxon>Bacteria</taxon>
        <taxon>Bacillati</taxon>
        <taxon>Bacillota</taxon>
        <taxon>Clostridia</taxon>
        <taxon>Eubacteriales</taxon>
        <taxon>Clostridiaceae</taxon>
        <taxon>Crassaminicella</taxon>
    </lineage>
</organism>
<evidence type="ECO:0000313" key="1">
    <source>
        <dbReference type="EMBL" id="QEK13749.1"/>
    </source>
</evidence>
<evidence type="ECO:0000313" key="2">
    <source>
        <dbReference type="Proteomes" id="UP000324646"/>
    </source>
</evidence>
<keyword evidence="2" id="KW-1185">Reference proteome</keyword>